<evidence type="ECO:0000313" key="23">
    <source>
        <dbReference type="Proteomes" id="UP000737018"/>
    </source>
</evidence>
<dbReference type="EMBL" id="JRKL02005361">
    <property type="protein sequence ID" value="KAF3950612.1"/>
    <property type="molecule type" value="Genomic_DNA"/>
</dbReference>
<dbReference type="SMART" id="SM00369">
    <property type="entry name" value="LRR_TYP"/>
    <property type="match status" value="6"/>
</dbReference>
<dbReference type="FunFam" id="3.80.10.10:FF:000288">
    <property type="entry name" value="LRR receptor-like serine/threonine-protein kinase EFR"/>
    <property type="match status" value="1"/>
</dbReference>
<evidence type="ECO:0000256" key="15">
    <source>
        <dbReference type="ARBA" id="ARBA00022989"/>
    </source>
</evidence>
<dbReference type="InterPro" id="IPR013210">
    <property type="entry name" value="LRR_N_plant-typ"/>
</dbReference>
<evidence type="ECO:0000256" key="8">
    <source>
        <dbReference type="ARBA" id="ARBA00022679"/>
    </source>
</evidence>
<dbReference type="Pfam" id="PF08263">
    <property type="entry name" value="LRRNT_2"/>
    <property type="match status" value="1"/>
</dbReference>
<evidence type="ECO:0000256" key="17">
    <source>
        <dbReference type="ARBA" id="ARBA00023170"/>
    </source>
</evidence>
<dbReference type="InterPro" id="IPR011009">
    <property type="entry name" value="Kinase-like_dom_sf"/>
</dbReference>
<dbReference type="Pfam" id="PF13855">
    <property type="entry name" value="LRR_8"/>
    <property type="match status" value="1"/>
</dbReference>
<dbReference type="FunFam" id="3.30.200.20:FF:000432">
    <property type="entry name" value="LRR receptor-like serine/threonine-protein kinase EFR"/>
    <property type="match status" value="1"/>
</dbReference>
<keyword evidence="6" id="KW-0723">Serine/threonine-protein kinase</keyword>
<comment type="similarity">
    <text evidence="3">Belongs to the protein kinase superfamily. Ser/Thr protein kinase family.</text>
</comment>
<evidence type="ECO:0000256" key="19">
    <source>
        <dbReference type="PROSITE-ProRule" id="PRU10141"/>
    </source>
</evidence>
<evidence type="ECO:0000256" key="20">
    <source>
        <dbReference type="SAM" id="Phobius"/>
    </source>
</evidence>
<dbReference type="Gene3D" id="1.10.510.10">
    <property type="entry name" value="Transferase(Phosphotransferase) domain 1"/>
    <property type="match status" value="1"/>
</dbReference>
<dbReference type="FunFam" id="3.80.10.10:FF:001158">
    <property type="entry name" value="Leucine-rich repeat protein kinase family protein"/>
    <property type="match status" value="1"/>
</dbReference>
<dbReference type="GO" id="GO:0005524">
    <property type="term" value="F:ATP binding"/>
    <property type="evidence" value="ECO:0007669"/>
    <property type="project" value="UniProtKB-UniRule"/>
</dbReference>
<evidence type="ECO:0000313" key="22">
    <source>
        <dbReference type="EMBL" id="KAF3950612.1"/>
    </source>
</evidence>
<keyword evidence="10" id="KW-0732">Signal</keyword>
<dbReference type="InterPro" id="IPR000719">
    <property type="entry name" value="Prot_kinase_dom"/>
</dbReference>
<evidence type="ECO:0000256" key="3">
    <source>
        <dbReference type="ARBA" id="ARBA00008684"/>
    </source>
</evidence>
<dbReference type="InterPro" id="IPR001245">
    <property type="entry name" value="Ser-Thr/Tyr_kinase_cat_dom"/>
</dbReference>
<keyword evidence="11" id="KW-0677">Repeat</keyword>
<dbReference type="Gene3D" id="3.80.10.10">
    <property type="entry name" value="Ribonuclease Inhibitor"/>
    <property type="match status" value="4"/>
</dbReference>
<keyword evidence="13" id="KW-0418">Kinase</keyword>
<evidence type="ECO:0000259" key="21">
    <source>
        <dbReference type="PROSITE" id="PS50011"/>
    </source>
</evidence>
<evidence type="ECO:0000256" key="7">
    <source>
        <dbReference type="ARBA" id="ARBA00022614"/>
    </source>
</evidence>
<dbReference type="SMART" id="SM00220">
    <property type="entry name" value="S_TKc"/>
    <property type="match status" value="1"/>
</dbReference>
<evidence type="ECO:0000256" key="16">
    <source>
        <dbReference type="ARBA" id="ARBA00023136"/>
    </source>
</evidence>
<dbReference type="InterPro" id="IPR001611">
    <property type="entry name" value="Leu-rich_rpt"/>
</dbReference>
<feature type="binding site" evidence="19">
    <location>
        <position position="761"/>
    </location>
    <ligand>
        <name>ATP</name>
        <dbReference type="ChEBI" id="CHEBI:30616"/>
    </ligand>
</feature>
<keyword evidence="8" id="KW-0808">Transferase</keyword>
<evidence type="ECO:0000256" key="18">
    <source>
        <dbReference type="ARBA" id="ARBA00023180"/>
    </source>
</evidence>
<dbReference type="PROSITE" id="PS00107">
    <property type="entry name" value="PROTEIN_KINASE_ATP"/>
    <property type="match status" value="1"/>
</dbReference>
<feature type="transmembrane region" description="Helical" evidence="20">
    <location>
        <begin position="677"/>
        <end position="699"/>
    </location>
</feature>
<evidence type="ECO:0000256" key="10">
    <source>
        <dbReference type="ARBA" id="ARBA00022729"/>
    </source>
</evidence>
<dbReference type="PROSITE" id="PS00108">
    <property type="entry name" value="PROTEIN_KINASE_ST"/>
    <property type="match status" value="1"/>
</dbReference>
<keyword evidence="15 20" id="KW-1133">Transmembrane helix</keyword>
<dbReference type="EC" id="2.7.11.1" evidence="4"/>
<feature type="domain" description="Protein kinase" evidence="21">
    <location>
        <begin position="732"/>
        <end position="1063"/>
    </location>
</feature>
<dbReference type="Gene3D" id="3.30.200.20">
    <property type="entry name" value="Phosphorylase Kinase, domain 1"/>
    <property type="match status" value="1"/>
</dbReference>
<keyword evidence="7" id="KW-0433">Leucine-rich repeat</keyword>
<comment type="caution">
    <text evidence="22">The sequence shown here is derived from an EMBL/GenBank/DDBJ whole genome shotgun (WGS) entry which is preliminary data.</text>
</comment>
<dbReference type="PANTHER" id="PTHR27008">
    <property type="entry name" value="OS04G0122200 PROTEIN"/>
    <property type="match status" value="1"/>
</dbReference>
<dbReference type="InterPro" id="IPR032675">
    <property type="entry name" value="LRR_dom_sf"/>
</dbReference>
<dbReference type="SUPFAM" id="SSF56112">
    <property type="entry name" value="Protein kinase-like (PK-like)"/>
    <property type="match status" value="1"/>
</dbReference>
<keyword evidence="12 19" id="KW-0547">Nucleotide-binding</keyword>
<evidence type="ECO:0000256" key="1">
    <source>
        <dbReference type="ARBA" id="ARBA00004162"/>
    </source>
</evidence>
<keyword evidence="5" id="KW-1003">Cell membrane</keyword>
<dbReference type="SUPFAM" id="SSF52058">
    <property type="entry name" value="L domain-like"/>
    <property type="match status" value="2"/>
</dbReference>
<accession>A0A8J4QK63</accession>
<keyword evidence="23" id="KW-1185">Reference proteome</keyword>
<dbReference type="AlphaFoldDB" id="A0A8J4QK63"/>
<dbReference type="InterPro" id="IPR051809">
    <property type="entry name" value="Plant_receptor-like_S/T_kinase"/>
</dbReference>
<dbReference type="InterPro" id="IPR008271">
    <property type="entry name" value="Ser/Thr_kinase_AS"/>
</dbReference>
<dbReference type="Pfam" id="PF07714">
    <property type="entry name" value="PK_Tyr_Ser-Thr"/>
    <property type="match status" value="1"/>
</dbReference>
<evidence type="ECO:0000256" key="11">
    <source>
        <dbReference type="ARBA" id="ARBA00022737"/>
    </source>
</evidence>
<protein>
    <recommendedName>
        <fullName evidence="4">non-specific serine/threonine protein kinase</fullName>
        <ecNumber evidence="4">2.7.11.1</ecNumber>
    </recommendedName>
</protein>
<evidence type="ECO:0000256" key="4">
    <source>
        <dbReference type="ARBA" id="ARBA00012513"/>
    </source>
</evidence>
<organism evidence="22 23">
    <name type="scientific">Castanea mollissima</name>
    <name type="common">Chinese chestnut</name>
    <dbReference type="NCBI Taxonomy" id="60419"/>
    <lineage>
        <taxon>Eukaryota</taxon>
        <taxon>Viridiplantae</taxon>
        <taxon>Streptophyta</taxon>
        <taxon>Embryophyta</taxon>
        <taxon>Tracheophyta</taxon>
        <taxon>Spermatophyta</taxon>
        <taxon>Magnoliopsida</taxon>
        <taxon>eudicotyledons</taxon>
        <taxon>Gunneridae</taxon>
        <taxon>Pentapetalae</taxon>
        <taxon>rosids</taxon>
        <taxon>fabids</taxon>
        <taxon>Fagales</taxon>
        <taxon>Fagaceae</taxon>
        <taxon>Castanea</taxon>
    </lineage>
</organism>
<dbReference type="PROSITE" id="PS50011">
    <property type="entry name" value="PROTEIN_KINASE_DOM"/>
    <property type="match status" value="1"/>
</dbReference>
<evidence type="ECO:0000256" key="13">
    <source>
        <dbReference type="ARBA" id="ARBA00022777"/>
    </source>
</evidence>
<keyword evidence="9 20" id="KW-0812">Transmembrane</keyword>
<proteinExistence type="inferred from homology"/>
<evidence type="ECO:0000256" key="9">
    <source>
        <dbReference type="ARBA" id="ARBA00022692"/>
    </source>
</evidence>
<evidence type="ECO:0000256" key="2">
    <source>
        <dbReference type="ARBA" id="ARBA00004479"/>
    </source>
</evidence>
<comment type="subcellular location">
    <subcellularLocation>
        <location evidence="1">Cell membrane</location>
        <topology evidence="1">Single-pass membrane protein</topology>
    </subcellularLocation>
    <subcellularLocation>
        <location evidence="2">Membrane</location>
        <topology evidence="2">Single-pass type I membrane protein</topology>
    </subcellularLocation>
</comment>
<evidence type="ECO:0000256" key="6">
    <source>
        <dbReference type="ARBA" id="ARBA00022527"/>
    </source>
</evidence>
<gene>
    <name evidence="22" type="ORF">CMV_023658</name>
</gene>
<keyword evidence="17" id="KW-0675">Receptor</keyword>
<dbReference type="InterPro" id="IPR003591">
    <property type="entry name" value="Leu-rich_rpt_typical-subtyp"/>
</dbReference>
<dbReference type="PANTHER" id="PTHR27008:SF592">
    <property type="entry name" value="LEUCINE-RICH REPEAT RECEPTOR-LIKE PROTEIN KINASE FAMILY PROTEIN-RELATED"/>
    <property type="match status" value="1"/>
</dbReference>
<dbReference type="OrthoDB" id="676979at2759"/>
<sequence>MCLSPPLPRTRISPASCLPKPMKRHNPKFPALLCSTFLHIILLFTVTLLCLKPATSSATPTNETDHLALLKFKESIDYDPYGILSSWNDSIHFCNWHGITCGRRHQRVTTLELQDHNLRGTIPPYIGNLTFLRAINLQNNSFYGEIPKEVGQLFRLRELSLTNNTLGGEIPTNLSNCSELRQIRVSNNKLIGKIPMELGSLTKLISLQVAKNNFTGGIPGFLGNLSSLIQFSAAFNYLEGKIPESVGHLKSLSIFLVGTNNLNGTVPSSLYNISSIRFLGFTQNQFSGTLPENIGHTFPNLQSLTIGGNKFFGSIPSSLCNASKLQVLALSNNSFVGSVPTNLGYLRDLEILNLEENKLGRDLDFLTSLRNCSKMNGLSFAVNRFEGVLPSSIGNLSTQLTGLYVGGNKISGTIPVALQNLINLIILSMADNLFTGMIPTYFGKFQKMQGLYLAENKLSGKIPSSIGNLTQLAELFLSQNSLEGSIPPSIGSCQSLQKLDVSQNYLSGVIPQQVFQIFSLSLLLNLSHNSFSGKLPVEVDSLKNINSLDVSKNNLSGEIPTTIGNCLNLVYLGLQGNSFNGTIPSSMASLKSLEHLDVSQNNLSGLIPKGLEKLSFLKYLNISFNNIEGEVPTEGVFRNVNMISVIGNNKLCGGIPQLQLPTCHKVTKSRKSLASRLTITIVCVIACILLVSTVLVLYWRKKSKKKPSSIVSKMDLLPTVSYKMLHQGTNGFSPNNLIGSGSFGSVYKGVLDQEERLVAVKVLNLQNKDASKSFMAECNVLRNVRHRNLIKILTCCSSINYNGDDFKALVFEFMTNGSLEMWLHPMTDSDNQSKKLSFLQRLIIAIDVAFALNYLHNHCEQKIIHCDLKPSNILLDSDMIAHVSDFGLSRLLTTLNDSSQKCTSTIGLKGSIGYAAPEYGMGGEASTEGDVYSYGVLVLEMFTGRRPTDDMFKDGLNLHNFVKMSLPKRLIQVVDPMLLPREVEEMGVATAAMMATKEDDNGNEIEVEEANNTEDFRHIDVDMQKCLLSILNIGILCSLESPKERINMEEVIKELQLIKSTFVGLGIHRGRPSRAQVRGISF</sequence>
<keyword evidence="16 20" id="KW-0472">Membrane</keyword>
<keyword evidence="18" id="KW-0325">Glycoprotein</keyword>
<name>A0A8J4QK63_9ROSI</name>
<reference evidence="22" key="1">
    <citation type="submission" date="2020-03" db="EMBL/GenBank/DDBJ databases">
        <title>Castanea mollissima Vanexum genome sequencing.</title>
        <authorList>
            <person name="Staton M."/>
        </authorList>
    </citation>
    <scope>NUCLEOTIDE SEQUENCE</scope>
    <source>
        <tissue evidence="22">Leaf</tissue>
    </source>
</reference>
<keyword evidence="14 19" id="KW-0067">ATP-binding</keyword>
<dbReference type="Proteomes" id="UP000737018">
    <property type="component" value="Unassembled WGS sequence"/>
</dbReference>
<dbReference type="GO" id="GO:0004674">
    <property type="term" value="F:protein serine/threonine kinase activity"/>
    <property type="evidence" value="ECO:0007669"/>
    <property type="project" value="UniProtKB-KW"/>
</dbReference>
<dbReference type="FunFam" id="3.80.10.10:FF:000101">
    <property type="entry name" value="LRR receptor-like serine/threonine-protein kinase ERECTA"/>
    <property type="match status" value="1"/>
</dbReference>
<evidence type="ECO:0000256" key="12">
    <source>
        <dbReference type="ARBA" id="ARBA00022741"/>
    </source>
</evidence>
<dbReference type="InterPro" id="IPR017441">
    <property type="entry name" value="Protein_kinase_ATP_BS"/>
</dbReference>
<dbReference type="Pfam" id="PF00560">
    <property type="entry name" value="LRR_1"/>
    <property type="match status" value="8"/>
</dbReference>
<evidence type="ECO:0000256" key="14">
    <source>
        <dbReference type="ARBA" id="ARBA00022840"/>
    </source>
</evidence>
<dbReference type="GO" id="GO:0005886">
    <property type="term" value="C:plasma membrane"/>
    <property type="evidence" value="ECO:0007669"/>
    <property type="project" value="UniProtKB-SubCell"/>
</dbReference>
<evidence type="ECO:0000256" key="5">
    <source>
        <dbReference type="ARBA" id="ARBA00022475"/>
    </source>
</evidence>